<dbReference type="GO" id="GO:0005737">
    <property type="term" value="C:cytoplasm"/>
    <property type="evidence" value="ECO:0007669"/>
    <property type="project" value="TreeGrafter"/>
</dbReference>
<dbReference type="InterPro" id="IPR000504">
    <property type="entry name" value="RRM_dom"/>
</dbReference>
<dbReference type="SMART" id="SM00360">
    <property type="entry name" value="RRM"/>
    <property type="match status" value="1"/>
</dbReference>
<accession>C5K6J1</accession>
<evidence type="ECO:0000313" key="5">
    <source>
        <dbReference type="EMBL" id="EER19911.1"/>
    </source>
</evidence>
<dbReference type="InterPro" id="IPR035979">
    <property type="entry name" value="RBD_domain_sf"/>
</dbReference>
<evidence type="ECO:0000256" key="1">
    <source>
        <dbReference type="ARBA" id="ARBA00022884"/>
    </source>
</evidence>
<dbReference type="CDD" id="cd00590">
    <property type="entry name" value="RRM_SF"/>
    <property type="match status" value="1"/>
</dbReference>
<evidence type="ECO:0000256" key="2">
    <source>
        <dbReference type="PROSITE-ProRule" id="PRU00176"/>
    </source>
</evidence>
<dbReference type="PROSITE" id="PS50102">
    <property type="entry name" value="RRM"/>
    <property type="match status" value="1"/>
</dbReference>
<dbReference type="RefSeq" id="XP_002788115.1">
    <property type="nucleotide sequence ID" value="XM_002788069.1"/>
</dbReference>
<dbReference type="Proteomes" id="UP000007800">
    <property type="component" value="Unassembled WGS sequence"/>
</dbReference>
<name>C5K6J1_PERM5</name>
<gene>
    <name evidence="5" type="ORF">Pmar_PMAR006804</name>
</gene>
<dbReference type="GO" id="GO:1990904">
    <property type="term" value="C:ribonucleoprotein complex"/>
    <property type="evidence" value="ECO:0007669"/>
    <property type="project" value="TreeGrafter"/>
</dbReference>
<evidence type="ECO:0000259" key="4">
    <source>
        <dbReference type="PROSITE" id="PS50102"/>
    </source>
</evidence>
<dbReference type="SUPFAM" id="SSF54928">
    <property type="entry name" value="RNA-binding domain, RBD"/>
    <property type="match status" value="1"/>
</dbReference>
<keyword evidence="1 2" id="KW-0694">RNA-binding</keyword>
<feature type="domain" description="RRM" evidence="4">
    <location>
        <begin position="97"/>
        <end position="170"/>
    </location>
</feature>
<dbReference type="EMBL" id="GG670888">
    <property type="protein sequence ID" value="EER19911.1"/>
    <property type="molecule type" value="Genomic_DNA"/>
</dbReference>
<dbReference type="OrthoDB" id="1049195at2759"/>
<feature type="region of interest" description="Disordered" evidence="3">
    <location>
        <begin position="1"/>
        <end position="95"/>
    </location>
</feature>
<dbReference type="InterPro" id="IPR050374">
    <property type="entry name" value="RRT5_SRSF_SR"/>
</dbReference>
<dbReference type="GO" id="GO:0005634">
    <property type="term" value="C:nucleus"/>
    <property type="evidence" value="ECO:0007669"/>
    <property type="project" value="TreeGrafter"/>
</dbReference>
<protein>
    <recommendedName>
        <fullName evidence="4">RRM domain-containing protein</fullName>
    </recommendedName>
</protein>
<dbReference type="AlphaFoldDB" id="C5K6J1"/>
<dbReference type="GO" id="GO:0003729">
    <property type="term" value="F:mRNA binding"/>
    <property type="evidence" value="ECO:0007669"/>
    <property type="project" value="TreeGrafter"/>
</dbReference>
<dbReference type="PANTHER" id="PTHR23003:SF3">
    <property type="entry name" value="FI21236P1-RELATED"/>
    <property type="match status" value="1"/>
</dbReference>
<dbReference type="FunCoup" id="C5K6J1">
    <property type="interactions" value="327"/>
</dbReference>
<dbReference type="GeneID" id="9058575"/>
<dbReference type="InterPro" id="IPR012677">
    <property type="entry name" value="Nucleotide-bd_a/b_plait_sf"/>
</dbReference>
<dbReference type="InParanoid" id="C5K6J1"/>
<keyword evidence="6" id="KW-1185">Reference proteome</keyword>
<dbReference type="Pfam" id="PF00076">
    <property type="entry name" value="RRM_1"/>
    <property type="match status" value="1"/>
</dbReference>
<proteinExistence type="predicted"/>
<dbReference type="Gene3D" id="3.30.70.330">
    <property type="match status" value="1"/>
</dbReference>
<sequence length="170" mass="18492">MSTVDKLSMSLDDIVKSSSHPRTPSTGQRRGGGKGRSSGRSYRSQPYEVAKPPPESAESAEKFARAMGVRPGKGSFNTRRSFGGKGKGYSRESSGSCTIKITNIPEDLTWRDVKQSFGAVGPVEFCNVEESRRGGNQAIITFRDARDAQTAIDNYDGGEMNGRNIRAFFV</sequence>
<evidence type="ECO:0000256" key="3">
    <source>
        <dbReference type="SAM" id="MobiDB-lite"/>
    </source>
</evidence>
<organism evidence="6">
    <name type="scientific">Perkinsus marinus (strain ATCC 50983 / TXsc)</name>
    <dbReference type="NCBI Taxonomy" id="423536"/>
    <lineage>
        <taxon>Eukaryota</taxon>
        <taxon>Sar</taxon>
        <taxon>Alveolata</taxon>
        <taxon>Perkinsozoa</taxon>
        <taxon>Perkinsea</taxon>
        <taxon>Perkinsida</taxon>
        <taxon>Perkinsidae</taxon>
        <taxon>Perkinsus</taxon>
    </lineage>
</organism>
<dbReference type="PANTHER" id="PTHR23003">
    <property type="entry name" value="RNA RECOGNITION MOTIF RRM DOMAIN CONTAINING PROTEIN"/>
    <property type="match status" value="1"/>
</dbReference>
<reference evidence="5 6" key="1">
    <citation type="submission" date="2008-07" db="EMBL/GenBank/DDBJ databases">
        <authorList>
            <person name="El-Sayed N."/>
            <person name="Caler E."/>
            <person name="Inman J."/>
            <person name="Amedeo P."/>
            <person name="Hass B."/>
            <person name="Wortman J."/>
        </authorList>
    </citation>
    <scope>NUCLEOTIDE SEQUENCE [LARGE SCALE GENOMIC DNA]</scope>
    <source>
        <strain evidence="6">ATCC 50983 / TXsc</strain>
    </source>
</reference>
<evidence type="ECO:0000313" key="6">
    <source>
        <dbReference type="Proteomes" id="UP000007800"/>
    </source>
</evidence>